<dbReference type="GO" id="GO:0004852">
    <property type="term" value="F:uroporphyrinogen-III synthase activity"/>
    <property type="evidence" value="ECO:0007669"/>
    <property type="project" value="UniProtKB-EC"/>
</dbReference>
<accession>A0ABM8QU65</accession>
<dbReference type="Proteomes" id="UP000675880">
    <property type="component" value="Unassembled WGS sequence"/>
</dbReference>
<dbReference type="EC" id="4.2.1.75" evidence="2"/>
<dbReference type="Gene3D" id="3.40.50.10090">
    <property type="match status" value="2"/>
</dbReference>
<dbReference type="InterPro" id="IPR036108">
    <property type="entry name" value="4pyrrol_syn_uPrphyn_synt_sf"/>
</dbReference>
<evidence type="ECO:0000313" key="3">
    <source>
        <dbReference type="Proteomes" id="UP000675880"/>
    </source>
</evidence>
<dbReference type="Pfam" id="PF02602">
    <property type="entry name" value="HEM4"/>
    <property type="match status" value="1"/>
</dbReference>
<dbReference type="InterPro" id="IPR003754">
    <property type="entry name" value="4pyrrol_synth_uPrphyn_synth"/>
</dbReference>
<keyword evidence="3" id="KW-1185">Reference proteome</keyword>
<sequence>MASAGYHGLTVVAFESRMAAEMGRLIERHGGKPLVAPALREIPLEDNSAALQFGEQLMRDGFDVLVLMTGAGTTTLFEVLHRRYSNDQLAAALRNTLLIARGPKPVAALKVLGFQPTFTVPEPNTWMDVVSTLDAHRPVKGLRVAVQEYGLLNRDLVEALKQRGAAVVSVPVYRWALPEDTAPLKQAIRQILEGQVQVMLATNAAQIDHVMLVVEQEGKTEEFKTICRKLVIASIGPTASERIRSHGLPVDFEPSHGKMGILVKETSEQVRILMAKKAVV</sequence>
<dbReference type="EMBL" id="CAJNBJ010000001">
    <property type="protein sequence ID" value="CAE6715601.1"/>
    <property type="molecule type" value="Genomic_DNA"/>
</dbReference>
<keyword evidence="2" id="KW-0456">Lyase</keyword>
<reference evidence="2 3" key="1">
    <citation type="submission" date="2021-02" db="EMBL/GenBank/DDBJ databases">
        <authorList>
            <person name="Han P."/>
        </authorList>
    </citation>
    <scope>NUCLEOTIDE SEQUENCE [LARGE SCALE GENOMIC DNA]</scope>
    <source>
        <strain evidence="2">Candidatus Nitrospira sp. ZN2</strain>
    </source>
</reference>
<dbReference type="PANTHER" id="PTHR40082">
    <property type="entry name" value="BLR5956 PROTEIN"/>
    <property type="match status" value="1"/>
</dbReference>
<dbReference type="PANTHER" id="PTHR40082:SF1">
    <property type="entry name" value="BLR5956 PROTEIN"/>
    <property type="match status" value="1"/>
</dbReference>
<evidence type="ECO:0000259" key="1">
    <source>
        <dbReference type="Pfam" id="PF02602"/>
    </source>
</evidence>
<evidence type="ECO:0000313" key="2">
    <source>
        <dbReference type="EMBL" id="CAE6715601.1"/>
    </source>
</evidence>
<comment type="caution">
    <text evidence="2">The sequence shown here is derived from an EMBL/GenBank/DDBJ whole genome shotgun (WGS) entry which is preliminary data.</text>
</comment>
<name>A0ABM8QU65_9BACT</name>
<dbReference type="InterPro" id="IPR039793">
    <property type="entry name" value="UROS/Hem4"/>
</dbReference>
<proteinExistence type="predicted"/>
<organism evidence="2 3">
    <name type="scientific">Nitrospira defluvii</name>
    <dbReference type="NCBI Taxonomy" id="330214"/>
    <lineage>
        <taxon>Bacteria</taxon>
        <taxon>Pseudomonadati</taxon>
        <taxon>Nitrospirota</taxon>
        <taxon>Nitrospiria</taxon>
        <taxon>Nitrospirales</taxon>
        <taxon>Nitrospiraceae</taxon>
        <taxon>Nitrospira</taxon>
    </lineage>
</organism>
<dbReference type="CDD" id="cd06578">
    <property type="entry name" value="HemD"/>
    <property type="match status" value="1"/>
</dbReference>
<gene>
    <name evidence="2" type="ORF">NSPZN2_11432</name>
</gene>
<feature type="domain" description="Tetrapyrrole biosynthesis uroporphyrinogen III synthase" evidence="1">
    <location>
        <begin position="21"/>
        <end position="263"/>
    </location>
</feature>
<dbReference type="RefSeq" id="WP_213041177.1">
    <property type="nucleotide sequence ID" value="NZ_CAJNBJ010000001.1"/>
</dbReference>
<protein>
    <submittedName>
        <fullName evidence="2">Uroporphyrinogen III synthase HemD</fullName>
        <ecNumber evidence="2">4.2.1.75</ecNumber>
    </submittedName>
</protein>
<dbReference type="SUPFAM" id="SSF69618">
    <property type="entry name" value="HemD-like"/>
    <property type="match status" value="1"/>
</dbReference>